<keyword evidence="3 4" id="KW-0408">Iron</keyword>
<sequence length="1141" mass="125252">MRKFPVRILLALLAIAGIVYACAPEVNNKYEAKSISLDPETAASEAAKIRKEMNVEILDDLKLDLWAADSIVQDPIAISVAPDGRIFYTRASRQTSSEFDIRGHMDWTVASMSFETVEDRREFLRKTFEADNDQSMAHLKDLNNDGVRDWRDLTVEKENVWYVTDKTGDGVADYTQRYLEDFGEEITDVANGIEYHDGNVYVAVGPDLWKASDENNDGIADGTEALAHGFAVHIGFSGHGMSGVTVGPQGRIWWGIGDIGSNVTDKDGKNWKYPNRGVVVRCDPDGSNYEVFAHGVRNTHEFAFDQFGNLITVDNDGDHAGERERLVYLIDGSDTGWRINWQFGKYTDDKNNDYKVWMDEKMSLARNDEQAAYFLPAIQNFVNGPTGLVYNPGTALSPDYYDRFFVAEFRGSPNNSPIHSFSMKPDGAGFALADHDTIVKGLLPTGLDFGPEGSLYFGDWINGWGTKNEGRIWKLDVGADAGAETELRKEVGELLTSDFSRNDEPSLAELLGHQDQRIRFKAQFELAKRAENGFEAFREVSAGSKEQLARIHAIWGMSMMNRRGYEEGEGAFAELLLDADAEIIAQAAKMIGDLKQSGHAEALIGLLGHPSARVRFFAMEALGRTEETAAVEPIVAMLREDDGQDPWLRHGGMVALGRIGDAVAMRNLAADPSRNVRLLAVVALRRMESPEVKAFLQDEDEYVVAEAARAINDDFTIPGAMWPLASTLNARAWTSEPLIRRAINAAVNVGNDRAIDELVKYVDNTSNPAPMRAEALAALGTWADPSVFDRVDGRYRGVRKKSAVYVTEKLGSIIPELIAKGEAGVRKAAIRASSSLELKGTTDQLATMMTQDGNPDIRAESLVALDKLHAPNLEQLLRTALNDRNDQVRRRALELLPASTIEPASATKLYRDIIVEGTVGEAQSALAGLAKLPGAEGEALLGELIGQMAAGKLPAVIHLDLVEAVEAHDGNTELQKQLSAYEEELMKTDDLGLMATALAGGNKRAGYRVFYRNTTAQCTRCHAIFEYGGNVGPNLAGVGHRLSPRELLTSIIRPSEALAPGHETVLVTLNNEEMLSGIVVSRTPEYLEVKTGKTETKKIPRADIAEEETLPSSMPSVDGKISRREIRNLVAFLTSLKGEEG</sequence>
<dbReference type="Gene3D" id="1.25.10.10">
    <property type="entry name" value="Leucine-rich Repeat Variant"/>
    <property type="match status" value="3"/>
</dbReference>
<dbReference type="RefSeq" id="WP_147930167.1">
    <property type="nucleotide sequence ID" value="NZ_VOXD01000009.1"/>
</dbReference>
<feature type="coiled-coil region" evidence="5">
    <location>
        <begin position="964"/>
        <end position="991"/>
    </location>
</feature>
<keyword evidence="9" id="KW-1185">Reference proteome</keyword>
<dbReference type="Proteomes" id="UP000321907">
    <property type="component" value="Unassembled WGS sequence"/>
</dbReference>
<name>A0A5C7FJS1_9BACT</name>
<dbReference type="GO" id="GO:0020037">
    <property type="term" value="F:heme binding"/>
    <property type="evidence" value="ECO:0007669"/>
    <property type="project" value="InterPro"/>
</dbReference>
<evidence type="ECO:0000259" key="7">
    <source>
        <dbReference type="PROSITE" id="PS51007"/>
    </source>
</evidence>
<evidence type="ECO:0000313" key="9">
    <source>
        <dbReference type="Proteomes" id="UP000321907"/>
    </source>
</evidence>
<dbReference type="InterPro" id="IPR011041">
    <property type="entry name" value="Quinoprot_gluc/sorb_DH_b-prop"/>
</dbReference>
<comment type="caution">
    <text evidence="8">The sequence shown here is derived from an EMBL/GenBank/DDBJ whole genome shotgun (WGS) entry which is preliminary data.</text>
</comment>
<dbReference type="Gene3D" id="1.10.760.10">
    <property type="entry name" value="Cytochrome c-like domain"/>
    <property type="match status" value="1"/>
</dbReference>
<feature type="domain" description="Cytochrome c" evidence="7">
    <location>
        <begin position="1001"/>
        <end position="1137"/>
    </location>
</feature>
<dbReference type="PROSITE" id="PS51007">
    <property type="entry name" value="CYTC"/>
    <property type="match status" value="1"/>
</dbReference>
<dbReference type="InterPro" id="IPR013427">
    <property type="entry name" value="Haem-bd_dom_put"/>
</dbReference>
<dbReference type="InterPro" id="IPR036909">
    <property type="entry name" value="Cyt_c-like_dom_sf"/>
</dbReference>
<gene>
    <name evidence="8" type="ORF">FUA23_07760</name>
</gene>
<dbReference type="PANTHER" id="PTHR33546:SF1">
    <property type="entry name" value="LARGE, MULTIFUNCTIONAL SECRETED PROTEIN"/>
    <property type="match status" value="1"/>
</dbReference>
<keyword evidence="6" id="KW-0732">Signal</keyword>
<dbReference type="SUPFAM" id="SSF48371">
    <property type="entry name" value="ARM repeat"/>
    <property type="match status" value="1"/>
</dbReference>
<evidence type="ECO:0000256" key="3">
    <source>
        <dbReference type="ARBA" id="ARBA00023004"/>
    </source>
</evidence>
<dbReference type="NCBIfam" id="TIGR02603">
    <property type="entry name" value="CxxCH_TIGR02603"/>
    <property type="match status" value="1"/>
</dbReference>
<dbReference type="EMBL" id="VOXD01000009">
    <property type="protein sequence ID" value="TXF90128.1"/>
    <property type="molecule type" value="Genomic_DNA"/>
</dbReference>
<dbReference type="InterPro" id="IPR011042">
    <property type="entry name" value="6-blade_b-propeller_TolB-like"/>
</dbReference>
<keyword evidence="5" id="KW-0175">Coiled coil</keyword>
<evidence type="ECO:0000256" key="1">
    <source>
        <dbReference type="ARBA" id="ARBA00022617"/>
    </source>
</evidence>
<protein>
    <submittedName>
        <fullName evidence="8">Heme-binding protein</fullName>
    </submittedName>
</protein>
<evidence type="ECO:0000256" key="4">
    <source>
        <dbReference type="PROSITE-ProRule" id="PRU00433"/>
    </source>
</evidence>
<accession>A0A5C7FJS1</accession>
<dbReference type="SMART" id="SM00567">
    <property type="entry name" value="EZ_HEAT"/>
    <property type="match status" value="4"/>
</dbReference>
<dbReference type="AlphaFoldDB" id="A0A5C7FJS1"/>
<dbReference type="InterPro" id="IPR011989">
    <property type="entry name" value="ARM-like"/>
</dbReference>
<evidence type="ECO:0000256" key="6">
    <source>
        <dbReference type="SAM" id="SignalP"/>
    </source>
</evidence>
<evidence type="ECO:0000313" key="8">
    <source>
        <dbReference type="EMBL" id="TXF90128.1"/>
    </source>
</evidence>
<keyword evidence="1 4" id="KW-0349">Heme</keyword>
<dbReference type="PROSITE" id="PS51257">
    <property type="entry name" value="PROKAR_LIPOPROTEIN"/>
    <property type="match status" value="1"/>
</dbReference>
<organism evidence="8 9">
    <name type="scientific">Neolewinella aurantiaca</name>
    <dbReference type="NCBI Taxonomy" id="2602767"/>
    <lineage>
        <taxon>Bacteria</taxon>
        <taxon>Pseudomonadati</taxon>
        <taxon>Bacteroidota</taxon>
        <taxon>Saprospiria</taxon>
        <taxon>Saprospirales</taxon>
        <taxon>Lewinellaceae</taxon>
        <taxon>Neolewinella</taxon>
    </lineage>
</organism>
<dbReference type="GO" id="GO:0009055">
    <property type="term" value="F:electron transfer activity"/>
    <property type="evidence" value="ECO:0007669"/>
    <property type="project" value="InterPro"/>
</dbReference>
<dbReference type="InterPro" id="IPR009056">
    <property type="entry name" value="Cyt_c-like_dom"/>
</dbReference>
<dbReference type="SUPFAM" id="SSF50952">
    <property type="entry name" value="Soluble quinoprotein glucose dehydrogenase"/>
    <property type="match status" value="1"/>
</dbReference>
<dbReference type="Pfam" id="PF13646">
    <property type="entry name" value="HEAT_2"/>
    <property type="match status" value="1"/>
</dbReference>
<dbReference type="Pfam" id="PF23500">
    <property type="entry name" value="DUF7133"/>
    <property type="match status" value="1"/>
</dbReference>
<proteinExistence type="predicted"/>
<evidence type="ECO:0000256" key="2">
    <source>
        <dbReference type="ARBA" id="ARBA00022723"/>
    </source>
</evidence>
<dbReference type="Gene3D" id="2.120.10.30">
    <property type="entry name" value="TolB, C-terminal domain"/>
    <property type="match status" value="1"/>
</dbReference>
<dbReference type="InterPro" id="IPR055557">
    <property type="entry name" value="DUF7133"/>
</dbReference>
<keyword evidence="2 4" id="KW-0479">Metal-binding</keyword>
<dbReference type="InterPro" id="IPR004155">
    <property type="entry name" value="PBS_lyase_HEAT"/>
</dbReference>
<reference evidence="8 9" key="1">
    <citation type="submission" date="2019-08" db="EMBL/GenBank/DDBJ databases">
        <title>Lewinella sp. strain SSH13 Genome sequencing and assembly.</title>
        <authorList>
            <person name="Kim I."/>
        </authorList>
    </citation>
    <scope>NUCLEOTIDE SEQUENCE [LARGE SCALE GENOMIC DNA]</scope>
    <source>
        <strain evidence="8 9">SSH13</strain>
    </source>
</reference>
<dbReference type="InterPro" id="IPR016024">
    <property type="entry name" value="ARM-type_fold"/>
</dbReference>
<feature type="chain" id="PRO_5022993078" evidence="6">
    <location>
        <begin position="22"/>
        <end position="1141"/>
    </location>
</feature>
<dbReference type="SUPFAM" id="SSF46626">
    <property type="entry name" value="Cytochrome c"/>
    <property type="match status" value="1"/>
</dbReference>
<dbReference type="OrthoDB" id="9808161at2"/>
<feature type="signal peptide" evidence="6">
    <location>
        <begin position="1"/>
        <end position="21"/>
    </location>
</feature>
<dbReference type="GO" id="GO:0046872">
    <property type="term" value="F:metal ion binding"/>
    <property type="evidence" value="ECO:0007669"/>
    <property type="project" value="UniProtKB-KW"/>
</dbReference>
<evidence type="ECO:0000256" key="5">
    <source>
        <dbReference type="SAM" id="Coils"/>
    </source>
</evidence>
<dbReference type="PANTHER" id="PTHR33546">
    <property type="entry name" value="LARGE, MULTIFUNCTIONAL SECRETED PROTEIN-RELATED"/>
    <property type="match status" value="1"/>
</dbReference>